<dbReference type="InterPro" id="IPR029063">
    <property type="entry name" value="SAM-dependent_MTases_sf"/>
</dbReference>
<gene>
    <name evidence="1" type="ORF">CVM39_12995</name>
    <name evidence="2" type="ORF">SAMN06297129_0562</name>
</gene>
<accession>A0A285HU87</accession>
<dbReference type="SUPFAM" id="SSF53335">
    <property type="entry name" value="S-adenosyl-L-methionine-dependent methyltransferases"/>
    <property type="match status" value="1"/>
</dbReference>
<dbReference type="GO" id="GO:0008168">
    <property type="term" value="F:methyltransferase activity"/>
    <property type="evidence" value="ECO:0007669"/>
    <property type="project" value="UniProtKB-KW"/>
</dbReference>
<name>A0A285HU87_9RHOB</name>
<sequence>MQTIDDVQMTTPPMTWREDQRVAWPMKKLGHAQLGAREGAMLYYLARDWASGARPMVELGSFLGGSASLTGAGLKDNPLWDGKAKLHCFDIFEAKFGNMAEFIRSRVDPDFQEGQNFQYLFDAQTAEVADAIEVHRGDLMEASWGGGEIDLLFVDIAKTPDLNRITLTRFLPALSVGTGLLVNQDFHNPDNPWIHTSLGFLSGYFELVEPRADDSILLRLVRPIPPEALREAGRFEDLPDDEAMNRVNRLMSLLRQNDADTRYVELVRARLQIKAGNAAAGRATVDAALARYGEGDPKTDFFWKRRCDSVQALA</sequence>
<dbReference type="Proteomes" id="UP000231655">
    <property type="component" value="Unassembled WGS sequence"/>
</dbReference>
<reference evidence="2 3" key="1">
    <citation type="submission" date="2017-09" db="EMBL/GenBank/DDBJ databases">
        <authorList>
            <person name="Ehlers B."/>
            <person name="Leendertz F.H."/>
        </authorList>
    </citation>
    <scope>NUCLEOTIDE SEQUENCE [LARGE SCALE GENOMIC DNA]</scope>
    <source>
        <strain evidence="2 3">CGMCC 1.12662</strain>
    </source>
</reference>
<evidence type="ECO:0000313" key="4">
    <source>
        <dbReference type="Proteomes" id="UP000231702"/>
    </source>
</evidence>
<dbReference type="Proteomes" id="UP000231702">
    <property type="component" value="Unassembled WGS sequence"/>
</dbReference>
<keyword evidence="2" id="KW-0808">Transferase</keyword>
<protein>
    <submittedName>
        <fullName evidence="1">Class I SAM-dependent methyltransferase</fullName>
    </submittedName>
    <submittedName>
        <fullName evidence="2">Methyltransferase domain-containing protein</fullName>
    </submittedName>
</protein>
<keyword evidence="2" id="KW-0489">Methyltransferase</keyword>
<dbReference type="Pfam" id="PF13578">
    <property type="entry name" value="Methyltransf_24"/>
    <property type="match status" value="1"/>
</dbReference>
<dbReference type="Gene3D" id="3.40.50.150">
    <property type="entry name" value="Vaccinia Virus protein VP39"/>
    <property type="match status" value="1"/>
</dbReference>
<dbReference type="EMBL" id="OBEA01000001">
    <property type="protein sequence ID" value="SNY39288.1"/>
    <property type="molecule type" value="Genomic_DNA"/>
</dbReference>
<evidence type="ECO:0000313" key="2">
    <source>
        <dbReference type="EMBL" id="SNY39288.1"/>
    </source>
</evidence>
<evidence type="ECO:0000313" key="3">
    <source>
        <dbReference type="Proteomes" id="UP000231655"/>
    </source>
</evidence>
<organism evidence="2 3">
    <name type="scientific">Pseudooceanicola antarcticus</name>
    <dbReference type="NCBI Taxonomy" id="1247613"/>
    <lineage>
        <taxon>Bacteria</taxon>
        <taxon>Pseudomonadati</taxon>
        <taxon>Pseudomonadota</taxon>
        <taxon>Alphaproteobacteria</taxon>
        <taxon>Rhodobacterales</taxon>
        <taxon>Paracoccaceae</taxon>
        <taxon>Pseudooceanicola</taxon>
    </lineage>
</organism>
<dbReference type="AlphaFoldDB" id="A0A285HU87"/>
<evidence type="ECO:0000313" key="1">
    <source>
        <dbReference type="EMBL" id="PJE27503.1"/>
    </source>
</evidence>
<reference evidence="1 4" key="2">
    <citation type="journal article" date="2018" name="Int. J. Syst. Evol. Microbiol.">
        <title>Pseudooceanicola lipolyticus sp. nov., a marine alphaproteobacterium, reclassification of Oceanicola flagellatus as Pseudooceanicola flagellatus comb. nov. and emended description of the genus Pseudooceanicola.</title>
        <authorList>
            <person name="Huang M.-M."/>
            <person name="Guo L.-L."/>
            <person name="Wu Y.-H."/>
            <person name="Lai Q.-L."/>
            <person name="Shao Z.-Z."/>
            <person name="Wang C.-S."/>
            <person name="Wu M."/>
            <person name="Xu X.-W."/>
        </authorList>
    </citation>
    <scope>NUCLEOTIDE SEQUENCE [LARGE SCALE GENOMIC DNA]</scope>
    <source>
        <strain evidence="1 4">Ar-45</strain>
    </source>
</reference>
<proteinExistence type="predicted"/>
<keyword evidence="4" id="KW-1185">Reference proteome</keyword>
<dbReference type="GO" id="GO:0032259">
    <property type="term" value="P:methylation"/>
    <property type="evidence" value="ECO:0007669"/>
    <property type="project" value="UniProtKB-KW"/>
</dbReference>
<dbReference type="EMBL" id="PGTD01000017">
    <property type="protein sequence ID" value="PJE27503.1"/>
    <property type="molecule type" value="Genomic_DNA"/>
</dbReference>